<evidence type="ECO:0000256" key="5">
    <source>
        <dbReference type="SAM" id="Phobius"/>
    </source>
</evidence>
<feature type="transmembrane region" description="Helical" evidence="5">
    <location>
        <begin position="60"/>
        <end position="92"/>
    </location>
</feature>
<evidence type="ECO:0000313" key="6">
    <source>
        <dbReference type="EMBL" id="OCX71853.1"/>
    </source>
</evidence>
<dbReference type="OrthoDB" id="9808930at2"/>
<keyword evidence="3 5" id="KW-1133">Transmembrane helix</keyword>
<dbReference type="RefSeq" id="WP_065973658.1">
    <property type="nucleotide sequence ID" value="NZ_LWRY01000123.1"/>
</dbReference>
<dbReference type="EMBL" id="LWRY01000123">
    <property type="protein sequence ID" value="OCX71853.1"/>
    <property type="molecule type" value="Genomic_DNA"/>
</dbReference>
<evidence type="ECO:0000256" key="1">
    <source>
        <dbReference type="ARBA" id="ARBA00004141"/>
    </source>
</evidence>
<dbReference type="AlphaFoldDB" id="A0A1C2JGH4"/>
<evidence type="ECO:0008006" key="8">
    <source>
        <dbReference type="Google" id="ProtNLM"/>
    </source>
</evidence>
<comment type="subcellular location">
    <subcellularLocation>
        <location evidence="1">Membrane</location>
        <topology evidence="1">Multi-pass membrane protein</topology>
    </subcellularLocation>
</comment>
<keyword evidence="4 5" id="KW-0472">Membrane</keyword>
<evidence type="ECO:0000256" key="2">
    <source>
        <dbReference type="ARBA" id="ARBA00022692"/>
    </source>
</evidence>
<accession>A0A1C2JGH4</accession>
<gene>
    <name evidence="6" type="ORF">A6M23_11040</name>
</gene>
<sequence length="116" mass="12824">METSSLVTSSNKEDRNIMALIQAGGIFFGFLPALIVYLIKKDGDNQWLITESKEALNFQITILLAYVVASVLSALLIGIFIFPLVFLFNLVFCIIAALKSSSGEGYRYPLTLRLLS</sequence>
<organism evidence="6 7">
    <name type="scientific">Acidithiobacillus thiooxidans</name>
    <name type="common">Thiobacillus thiooxidans</name>
    <dbReference type="NCBI Taxonomy" id="930"/>
    <lineage>
        <taxon>Bacteria</taxon>
        <taxon>Pseudomonadati</taxon>
        <taxon>Pseudomonadota</taxon>
        <taxon>Acidithiobacillia</taxon>
        <taxon>Acidithiobacillales</taxon>
        <taxon>Acidithiobacillaceae</taxon>
        <taxon>Acidithiobacillus</taxon>
    </lineage>
</organism>
<keyword evidence="7" id="KW-1185">Reference proteome</keyword>
<dbReference type="Pfam" id="PF09685">
    <property type="entry name" value="MamF_MmsF"/>
    <property type="match status" value="1"/>
</dbReference>
<dbReference type="InterPro" id="IPR019109">
    <property type="entry name" value="MamF_MmsF"/>
</dbReference>
<evidence type="ECO:0000256" key="4">
    <source>
        <dbReference type="ARBA" id="ARBA00023136"/>
    </source>
</evidence>
<feature type="transmembrane region" description="Helical" evidence="5">
    <location>
        <begin position="20"/>
        <end position="39"/>
    </location>
</feature>
<proteinExistence type="predicted"/>
<evidence type="ECO:0000256" key="3">
    <source>
        <dbReference type="ARBA" id="ARBA00022989"/>
    </source>
</evidence>
<protein>
    <recommendedName>
        <fullName evidence="8">Orotate phosphoribosyltransferase</fullName>
    </recommendedName>
</protein>
<comment type="caution">
    <text evidence="6">The sequence shown here is derived from an EMBL/GenBank/DDBJ whole genome shotgun (WGS) entry which is preliminary data.</text>
</comment>
<name>A0A1C2JGH4_ACITH</name>
<dbReference type="Proteomes" id="UP000095008">
    <property type="component" value="Unassembled WGS sequence"/>
</dbReference>
<evidence type="ECO:0000313" key="7">
    <source>
        <dbReference type="Proteomes" id="UP000095008"/>
    </source>
</evidence>
<keyword evidence="2 5" id="KW-0812">Transmembrane</keyword>
<reference evidence="6" key="1">
    <citation type="journal article" date="2016" name="Int. J. Mol. Sci.">
        <title>Comparative genomics of the extreme acidophile Acidithiobacillus thiooxidans reveals intraspecific divergence and niche adaptation.</title>
        <authorList>
            <person name="Zhang X."/>
            <person name="Feng X."/>
            <person name="Tao J."/>
            <person name="Ma L."/>
            <person name="Xiao Y."/>
            <person name="Liang Y."/>
            <person name="Liu X."/>
            <person name="Yin H."/>
        </authorList>
    </citation>
    <scope>NUCLEOTIDE SEQUENCE [LARGE SCALE GENOMIC DNA]</scope>
    <source>
        <strain evidence="6">DXS-W</strain>
    </source>
</reference>